<accession>A0A183A9K5</accession>
<feature type="region of interest" description="Disordered" evidence="1">
    <location>
        <begin position="512"/>
        <end position="560"/>
    </location>
</feature>
<evidence type="ECO:0000259" key="2">
    <source>
        <dbReference type="PROSITE" id="PS50835"/>
    </source>
</evidence>
<dbReference type="InterPro" id="IPR007110">
    <property type="entry name" value="Ig-like_dom"/>
</dbReference>
<reference evidence="3" key="1">
    <citation type="submission" date="2016-06" db="UniProtKB">
        <authorList>
            <consortium name="WormBaseParasite"/>
        </authorList>
    </citation>
    <scope>IDENTIFICATION</scope>
</reference>
<dbReference type="InterPro" id="IPR013783">
    <property type="entry name" value="Ig-like_fold"/>
</dbReference>
<protein>
    <submittedName>
        <fullName evidence="3">Ig-like domain-containing protein</fullName>
    </submittedName>
</protein>
<feature type="domain" description="Ig-like" evidence="2">
    <location>
        <begin position="865"/>
        <end position="992"/>
    </location>
</feature>
<name>A0A183A9K5_9TREM</name>
<sequence length="1012" mass="113092">LVTYGWQLIDPVNDELKTPLSESETLGGSKMRLTELHLPDYQKDHHILWGWCVVDVRSSDAPKDAPVKHYRSKPFKMVVLPKDTTVSVLPKAIRTRDEIFVKVDGITSDGMLRAMEGETKHIQCRAIDALTGHVIDTPDITFGWDWRTLDGGRADVGLISSQVKTTRHEATMTNLRSGTPIKGRCMVIKRPSEMEEKAMESKDVDKNLPITYYSDFFFFDVEPHDPASKQVEKQCRSVIATDEKIIVTLNEAIDEELSLKANEDAEITASVKDADGNPVEPKGFSFEISYLSGQVAHVGEISESFAFDQRTGVLKLSKVQYPTKPIKLRFSVLMPAAESTDSDFGTGCSPLIYRSDYASVNVQASEDATKPKWTERGVPVYDVNQKAYKVRINGLDDKGNALGTPKEPMELECTVFDKYDMEAEFPVNAYTWQLIDAEDQPANPGTLADEVEIVGGKKLKLTNYRPSAEHDGIRGRCLISVSVPMPVDADIHPDMPPAQQYASPYFEFKTKPKEGAIEPGVTDETRGEETAEGRETTPSSERETATEGGETLPDGEEEPAAKPEFTLQLDSPISEVYKTHENLYTVLARVQRPFELNCRAIFNEGAAGPRSSSGEALPKLVWYYRQPEIPGDVPIPSQLFAVSPPRMETLNIGAQTDYKISVETDAYSFRDDRAEFHCNAYLESDEKPVVSKVVYIQKNHVEQMPLIITNLFDKYALPLGNIFIHSTEVKEKFNVRIFDEDSRSRAYAFVGTSKTLTCYVDDVDSGDRIEPESYQWEASVVDGNGVWIRTSGPKQPAQLIEGWTSNQLVLESLKLPETSAATEATYEFRCIAAYNTTFDTTSRSFVLNVRQKPKIEFIRLDREKPTEAVLNTIDVPEDSYNATEDYQLGCKPEVTGSEAVAVWQKANDACTVAKDLIPKGDKLFLFANSTRYTDEGLFRCQQSLLIRAIRTFFICGKRIARGQLMPEHSGKYTCTAKNPYGTASSTIDVTVTEDLVRGSRRVSRIFIPLNSP</sequence>
<dbReference type="PROSITE" id="PS50835">
    <property type="entry name" value="IG_LIKE"/>
    <property type="match status" value="2"/>
</dbReference>
<evidence type="ECO:0000256" key="1">
    <source>
        <dbReference type="SAM" id="MobiDB-lite"/>
    </source>
</evidence>
<evidence type="ECO:0000313" key="3">
    <source>
        <dbReference type="WBParaSite" id="ECPE_0000364301-mRNA-1"/>
    </source>
</evidence>
<dbReference type="Gene3D" id="2.60.40.10">
    <property type="entry name" value="Immunoglobulins"/>
    <property type="match status" value="1"/>
</dbReference>
<dbReference type="InterPro" id="IPR036179">
    <property type="entry name" value="Ig-like_dom_sf"/>
</dbReference>
<proteinExistence type="predicted"/>
<dbReference type="SUPFAM" id="SSF48726">
    <property type="entry name" value="Immunoglobulin"/>
    <property type="match status" value="1"/>
</dbReference>
<feature type="domain" description="Ig-like" evidence="2">
    <location>
        <begin position="751"/>
        <end position="846"/>
    </location>
</feature>
<feature type="compositionally biased region" description="Basic and acidic residues" evidence="1">
    <location>
        <begin position="523"/>
        <end position="545"/>
    </location>
</feature>
<dbReference type="AlphaFoldDB" id="A0A183A9K5"/>
<organism evidence="3">
    <name type="scientific">Echinostoma caproni</name>
    <dbReference type="NCBI Taxonomy" id="27848"/>
    <lineage>
        <taxon>Eukaryota</taxon>
        <taxon>Metazoa</taxon>
        <taxon>Spiralia</taxon>
        <taxon>Lophotrochozoa</taxon>
        <taxon>Platyhelminthes</taxon>
        <taxon>Trematoda</taxon>
        <taxon>Digenea</taxon>
        <taxon>Plagiorchiida</taxon>
        <taxon>Echinostomata</taxon>
        <taxon>Echinostomatoidea</taxon>
        <taxon>Echinostomatidae</taxon>
        <taxon>Echinostoma</taxon>
    </lineage>
</organism>
<dbReference type="WBParaSite" id="ECPE_0000364301-mRNA-1">
    <property type="protein sequence ID" value="ECPE_0000364301-mRNA-1"/>
    <property type="gene ID" value="ECPE_0000364301"/>
</dbReference>